<reference evidence="1 2" key="1">
    <citation type="submission" date="2024-03" db="EMBL/GenBank/DDBJ databases">
        <title>Human intestinal bacterial collection.</title>
        <authorList>
            <person name="Pauvert C."/>
            <person name="Hitch T.C.A."/>
            <person name="Clavel T."/>
        </authorList>
    </citation>
    <scope>NUCLEOTIDE SEQUENCE [LARGE SCALE GENOMIC DNA]</scope>
    <source>
        <strain evidence="1 2">CLA-AP-H18</strain>
    </source>
</reference>
<gene>
    <name evidence="1" type="ORF">ABFO16_02320</name>
</gene>
<dbReference type="EMBL" id="JBBMFI010000005">
    <property type="protein sequence ID" value="MEQ2565069.1"/>
    <property type="molecule type" value="Genomic_DNA"/>
</dbReference>
<dbReference type="Proteomes" id="UP001478133">
    <property type="component" value="Unassembled WGS sequence"/>
</dbReference>
<comment type="caution">
    <text evidence="1">The sequence shown here is derived from an EMBL/GenBank/DDBJ whole genome shotgun (WGS) entry which is preliminary data.</text>
</comment>
<keyword evidence="2" id="KW-1185">Reference proteome</keyword>
<dbReference type="RefSeq" id="WP_329978593.1">
    <property type="nucleotide sequence ID" value="NZ_JBBMEY010000004.1"/>
</dbReference>
<proteinExistence type="predicted"/>
<name>A0ABV1HRX2_9FIRM</name>
<organism evidence="1 2">
    <name type="scientific">Ruminococcoides intestinihominis</name>
    <dbReference type="NCBI Taxonomy" id="3133161"/>
    <lineage>
        <taxon>Bacteria</taxon>
        <taxon>Bacillati</taxon>
        <taxon>Bacillota</taxon>
        <taxon>Clostridia</taxon>
        <taxon>Eubacteriales</taxon>
        <taxon>Oscillospiraceae</taxon>
        <taxon>Ruminococcoides</taxon>
    </lineage>
</organism>
<evidence type="ECO:0000313" key="2">
    <source>
        <dbReference type="Proteomes" id="UP001478133"/>
    </source>
</evidence>
<protein>
    <recommendedName>
        <fullName evidence="3">SGNH/GDSL hydrolase family protein</fullName>
    </recommendedName>
</protein>
<evidence type="ECO:0008006" key="3">
    <source>
        <dbReference type="Google" id="ProtNLM"/>
    </source>
</evidence>
<evidence type="ECO:0000313" key="1">
    <source>
        <dbReference type="EMBL" id="MEQ2565069.1"/>
    </source>
</evidence>
<accession>A0ABV1HRX2</accession>
<sequence length="121" mass="14104">MMIKLHYLYEDCCVMGAKLYQVWLKRIYKKHNIYVGTPLDIKDDILVYLTSFKPKWITSARIIDKVTGKAVMDIVNNSFSDGEYIWSASDIYHLNKYNIPLFAEFIEYFINHCKLGGVGGH</sequence>